<dbReference type="Pfam" id="PF07859">
    <property type="entry name" value="Abhydrolase_3"/>
    <property type="match status" value="2"/>
</dbReference>
<dbReference type="GO" id="GO:0005829">
    <property type="term" value="C:cytosol"/>
    <property type="evidence" value="ECO:0007669"/>
    <property type="project" value="TreeGrafter"/>
</dbReference>
<evidence type="ECO:0000259" key="4">
    <source>
        <dbReference type="Pfam" id="PF07859"/>
    </source>
</evidence>
<feature type="domain" description="Alpha/beta hydrolase fold-3" evidence="4">
    <location>
        <begin position="190"/>
        <end position="287"/>
    </location>
</feature>
<organism evidence="5 6">
    <name type="scientific">Actinobaculum suis</name>
    <dbReference type="NCBI Taxonomy" id="1657"/>
    <lineage>
        <taxon>Bacteria</taxon>
        <taxon>Bacillati</taxon>
        <taxon>Actinomycetota</taxon>
        <taxon>Actinomycetes</taxon>
        <taxon>Actinomycetales</taxon>
        <taxon>Actinomycetaceae</taxon>
        <taxon>Actinobaculum</taxon>
    </lineage>
</organism>
<dbReference type="InterPro" id="IPR002168">
    <property type="entry name" value="Lipase_GDXG_HIS_AS"/>
</dbReference>
<dbReference type="EMBL" id="FNAU01000007">
    <property type="protein sequence ID" value="SDE36128.1"/>
    <property type="molecule type" value="Genomic_DNA"/>
</dbReference>
<evidence type="ECO:0000256" key="1">
    <source>
        <dbReference type="ARBA" id="ARBA00010515"/>
    </source>
</evidence>
<dbReference type="PANTHER" id="PTHR23025">
    <property type="entry name" value="TRIACYLGLYCEROL LIPASE"/>
    <property type="match status" value="1"/>
</dbReference>
<evidence type="ECO:0000313" key="5">
    <source>
        <dbReference type="EMBL" id="SDE36128.1"/>
    </source>
</evidence>
<name>A0A1G7C9X7_9ACTO</name>
<dbReference type="Proteomes" id="UP000182744">
    <property type="component" value="Unassembled WGS sequence"/>
</dbReference>
<feature type="domain" description="Alpha/beta hydrolase fold-3" evidence="4">
    <location>
        <begin position="433"/>
        <end position="483"/>
    </location>
</feature>
<evidence type="ECO:0000256" key="3">
    <source>
        <dbReference type="SAM" id="MobiDB-lite"/>
    </source>
</evidence>
<keyword evidence="2 5" id="KW-0378">Hydrolase</keyword>
<feature type="region of interest" description="Disordered" evidence="3">
    <location>
        <begin position="108"/>
        <end position="177"/>
    </location>
</feature>
<dbReference type="GO" id="GO:0004806">
    <property type="term" value="F:triacylglycerol lipase activity"/>
    <property type="evidence" value="ECO:0007669"/>
    <property type="project" value="TreeGrafter"/>
</dbReference>
<gene>
    <name evidence="5" type="ORF">SAMN05421878_10728</name>
</gene>
<protein>
    <submittedName>
        <fullName evidence="5">Alpha/beta hydrolase fold</fullName>
    </submittedName>
</protein>
<dbReference type="InterPro" id="IPR029058">
    <property type="entry name" value="AB_hydrolase_fold"/>
</dbReference>
<feature type="compositionally biased region" description="Low complexity" evidence="3">
    <location>
        <begin position="401"/>
        <end position="419"/>
    </location>
</feature>
<evidence type="ECO:0000313" key="6">
    <source>
        <dbReference type="Proteomes" id="UP000182744"/>
    </source>
</evidence>
<dbReference type="PANTHER" id="PTHR23025:SF4">
    <property type="entry name" value="ALPHA_BETA HYDROLASE FOLD-3 DOMAIN-CONTAINING PROTEIN"/>
    <property type="match status" value="1"/>
</dbReference>
<dbReference type="AlphaFoldDB" id="A0A1G7C9X7"/>
<accession>A0A1G7C9X7</accession>
<keyword evidence="6" id="KW-1185">Reference proteome</keyword>
<dbReference type="GO" id="GO:0019433">
    <property type="term" value="P:triglyceride catabolic process"/>
    <property type="evidence" value="ECO:0007669"/>
    <property type="project" value="TreeGrafter"/>
</dbReference>
<reference evidence="6" key="1">
    <citation type="submission" date="2016-10" db="EMBL/GenBank/DDBJ databases">
        <authorList>
            <person name="Varghese N."/>
        </authorList>
    </citation>
    <scope>NUCLEOTIDE SEQUENCE [LARGE SCALE GENOMIC DNA]</scope>
    <source>
        <strain evidence="6">DSM 20639</strain>
    </source>
</reference>
<feature type="region of interest" description="Disordered" evidence="3">
    <location>
        <begin position="370"/>
        <end position="419"/>
    </location>
</feature>
<dbReference type="PROSITE" id="PS01173">
    <property type="entry name" value="LIPASE_GDXG_HIS"/>
    <property type="match status" value="1"/>
</dbReference>
<feature type="compositionally biased region" description="Low complexity" evidence="3">
    <location>
        <begin position="156"/>
        <end position="176"/>
    </location>
</feature>
<dbReference type="SUPFAM" id="SSF53474">
    <property type="entry name" value="alpha/beta-Hydrolases"/>
    <property type="match status" value="1"/>
</dbReference>
<proteinExistence type="inferred from homology"/>
<feature type="compositionally biased region" description="Low complexity" evidence="3">
    <location>
        <begin position="110"/>
        <end position="140"/>
    </location>
</feature>
<feature type="compositionally biased region" description="Polar residues" evidence="3">
    <location>
        <begin position="384"/>
        <end position="400"/>
    </location>
</feature>
<dbReference type="Gene3D" id="3.40.50.1820">
    <property type="entry name" value="alpha/beta hydrolase"/>
    <property type="match status" value="1"/>
</dbReference>
<sequence length="518" mass="54914">MDFSGGPRSRSERIQFHAHNRRNVPDLWDADTERAVAIDRKLYVSHGPRESFPSTAAYCADMRQRYDARHAWWNSGGPQMAEIRETRIPTRHGEVPVRIYYPLLCGHTQPAPSSHHPAPSSHHPAPNSHHPAPSSHHPAPGADQPASGTNQPANLPVNQPAPGANQPAPVANQPAPSTETAARVLGLPVLFFMHGGGWCVGSFASHDRLTRELAAASQAAVVAIDYTLAPMAKYPQPFTECLDVITTMLSAPYREKFHLQAAAGLAGDSCGATLALGVYLMLRESRERLGNIAANSGDSRAVNHGDAAAAAYTTAYRAITSLHLYYGSFGLQDSASARLYGGWWDGMRPTDRADYAGLFASPIPAGTGNSTGLAGPAGSGDTAALSSGNPAALSSNKVAETSNPAAPSNPATPSNPTAAMGPAGRYLDLLGSHDLTYDIPPVYIAAAELDPVLDDSRALAAILASAGLPHQFRIFPGTIHAFMQRTRVIAQARTAVVESASWFRQHLPAPNPDSENPN</sequence>
<comment type="similarity">
    <text evidence="1">Belongs to the 'GDXG' lipolytic enzyme family.</text>
</comment>
<evidence type="ECO:0000256" key="2">
    <source>
        <dbReference type="ARBA" id="ARBA00022801"/>
    </source>
</evidence>
<dbReference type="GO" id="GO:0004771">
    <property type="term" value="F:sterol ester esterase activity"/>
    <property type="evidence" value="ECO:0007669"/>
    <property type="project" value="TreeGrafter"/>
</dbReference>
<dbReference type="InterPro" id="IPR013094">
    <property type="entry name" value="AB_hydrolase_3"/>
</dbReference>